<evidence type="ECO:0000313" key="3">
    <source>
        <dbReference type="EMBL" id="MBY4796768.1"/>
    </source>
</evidence>
<keyword evidence="2" id="KW-0233">DNA recombination</keyword>
<evidence type="ECO:0000256" key="2">
    <source>
        <dbReference type="ARBA" id="ARBA00023172"/>
    </source>
</evidence>
<dbReference type="Gene3D" id="1.10.150.130">
    <property type="match status" value="1"/>
</dbReference>
<keyword evidence="4" id="KW-1185">Reference proteome</keyword>
<dbReference type="InterPro" id="IPR011010">
    <property type="entry name" value="DNA_brk_join_enz"/>
</dbReference>
<dbReference type="Proteomes" id="UP000700908">
    <property type="component" value="Unassembled WGS sequence"/>
</dbReference>
<keyword evidence="1" id="KW-0238">DNA-binding</keyword>
<name>A0ABS7MHH9_9ACTN</name>
<accession>A0ABS7MHH9</accession>
<evidence type="ECO:0000256" key="1">
    <source>
        <dbReference type="ARBA" id="ARBA00023125"/>
    </source>
</evidence>
<organism evidence="3 4">
    <name type="scientific">Collinsella ureilytica</name>
    <dbReference type="NCBI Taxonomy" id="2869515"/>
    <lineage>
        <taxon>Bacteria</taxon>
        <taxon>Bacillati</taxon>
        <taxon>Actinomycetota</taxon>
        <taxon>Coriobacteriia</taxon>
        <taxon>Coriobacteriales</taxon>
        <taxon>Coriobacteriaceae</taxon>
        <taxon>Collinsella</taxon>
    </lineage>
</organism>
<dbReference type="RefSeq" id="WP_222198497.1">
    <property type="nucleotide sequence ID" value="NZ_JAIMFO010000001.1"/>
</dbReference>
<reference evidence="3 4" key="1">
    <citation type="submission" date="2021-08" db="EMBL/GenBank/DDBJ databases">
        <title>Collinsella faecalis sp. nov. isolated from swine faeces.</title>
        <authorList>
            <person name="Oh B.S."/>
            <person name="Lee J.H."/>
        </authorList>
    </citation>
    <scope>NUCLEOTIDE SEQUENCE [LARGE SCALE GENOMIC DNA]</scope>
    <source>
        <strain evidence="3 4">AGMB00827</strain>
    </source>
</reference>
<dbReference type="InterPro" id="IPR013762">
    <property type="entry name" value="Integrase-like_cat_sf"/>
</dbReference>
<sequence>MPRKAMRRAWGSVTEVKRGKKYVIRWQQNTDQGRKRKSKTIYGSYRDACLALDQRHVNLADDAPMPTVGEVCERWYRPWLTKRFEAGEIKAGSLDLYVSKLVKHVLPRWKNTPVDSIKLLAVQEWISSLTAHQASICILILRKIVDMAVKYEIIPVNKLLTKFDMPTKNSRTKTKRIYTLSEANDMFYQLRGTIIEAPFILSCFGSARAGESIAVKREEVRRAEASGIEFAIVPIRRRIDKLTNAPTADGDLKTSQSMRELIIPEPYGTRLLEIAETGYVQGSEWLSPKEDGATMSHSAFFNFWIKYGGKNRIPWSNLRTSWRTFAQMEWGIDYDTLELLMGHQLPGVTGAHYLRPSTVQLLARVAEALSTL</sequence>
<evidence type="ECO:0000313" key="4">
    <source>
        <dbReference type="Proteomes" id="UP000700908"/>
    </source>
</evidence>
<protein>
    <recommendedName>
        <fullName evidence="5">Tyr recombinase domain-containing protein</fullName>
    </recommendedName>
</protein>
<dbReference type="InterPro" id="IPR010998">
    <property type="entry name" value="Integrase_recombinase_N"/>
</dbReference>
<evidence type="ECO:0008006" key="5">
    <source>
        <dbReference type="Google" id="ProtNLM"/>
    </source>
</evidence>
<dbReference type="Gene3D" id="1.10.443.10">
    <property type="entry name" value="Intergrase catalytic core"/>
    <property type="match status" value="1"/>
</dbReference>
<proteinExistence type="predicted"/>
<comment type="caution">
    <text evidence="3">The sequence shown here is derived from an EMBL/GenBank/DDBJ whole genome shotgun (WGS) entry which is preliminary data.</text>
</comment>
<dbReference type="EMBL" id="JAIMFO010000001">
    <property type="protein sequence ID" value="MBY4796768.1"/>
    <property type="molecule type" value="Genomic_DNA"/>
</dbReference>
<gene>
    <name evidence="3" type="ORF">K6V98_00070</name>
</gene>
<dbReference type="SUPFAM" id="SSF56349">
    <property type="entry name" value="DNA breaking-rejoining enzymes"/>
    <property type="match status" value="1"/>
</dbReference>